<dbReference type="PANTHER" id="PTHR45586:SF1">
    <property type="entry name" value="LIPOPOLYSACCHARIDE ASSEMBLY PROTEIN B"/>
    <property type="match status" value="1"/>
</dbReference>
<comment type="caution">
    <text evidence="4">The sequence shown here is derived from an EMBL/GenBank/DDBJ whole genome shotgun (WGS) entry which is preliminary data.</text>
</comment>
<sequence length="339" mass="37314">MSLINQMLRDLEQRNTANAKSAPKLELRPAPHTQHQRRWYWLIAFALTLPLHYVWRQTHSTQTELPAVAAPAMALPAAPAQISAPTPTEPPKVAQPEAPSANARGAQPATIKTEQVIQPSKVAEPEVPPSPVNAAPLLPTIAPAVKPVKTQTPAEQADALYRRAKTGKSASAIDALLRNALQLNPSHLGARTLLLQTLLKAHANPEEIADFVQASLQLFPDNLLFVKTQAHLYVQQKNFAAATNTLEQINPDSVDDTTYLSLLAAGYQQQQRFPPAERIYQRLTQQQPEKAEHWLGLAICQDKLNQTEAAAQAYQQALDKNTLHADVVNYIKQRLSALN</sequence>
<name>A0A177MBK4_METMH</name>
<dbReference type="Gene3D" id="1.25.40.10">
    <property type="entry name" value="Tetratricopeptide repeat domain"/>
    <property type="match status" value="2"/>
</dbReference>
<dbReference type="AlphaFoldDB" id="A0A177MBK4"/>
<keyword evidence="1" id="KW-0677">Repeat</keyword>
<dbReference type="PANTHER" id="PTHR45586">
    <property type="entry name" value="TPR REPEAT-CONTAINING PROTEIN PA4667"/>
    <property type="match status" value="1"/>
</dbReference>
<evidence type="ECO:0000256" key="2">
    <source>
        <dbReference type="ARBA" id="ARBA00022803"/>
    </source>
</evidence>
<dbReference type="InterPro" id="IPR011990">
    <property type="entry name" value="TPR-like_helical_dom_sf"/>
</dbReference>
<dbReference type="Proteomes" id="UP000077763">
    <property type="component" value="Unassembled WGS sequence"/>
</dbReference>
<protein>
    <submittedName>
        <fullName evidence="4">Uncharacterized protein</fullName>
    </submittedName>
</protein>
<keyword evidence="2" id="KW-0802">TPR repeat</keyword>
<accession>A0A177MBK4</accession>
<dbReference type="InterPro" id="IPR019734">
    <property type="entry name" value="TPR_rpt"/>
</dbReference>
<gene>
    <name evidence="4" type="ORF">A1353_15375</name>
</gene>
<evidence type="ECO:0000256" key="3">
    <source>
        <dbReference type="SAM" id="MobiDB-lite"/>
    </source>
</evidence>
<proteinExistence type="predicted"/>
<reference evidence="5" key="1">
    <citation type="submission" date="2016-03" db="EMBL/GenBank/DDBJ databases">
        <authorList>
            <person name="Heylen K."/>
            <person name="De Vos P."/>
            <person name="Vekeman B."/>
        </authorList>
    </citation>
    <scope>NUCLEOTIDE SEQUENCE [LARGE SCALE GENOMIC DNA]</scope>
    <source>
        <strain evidence="5">R-45371</strain>
    </source>
</reference>
<organism evidence="4 5">
    <name type="scientific">Methylomonas methanica</name>
    <dbReference type="NCBI Taxonomy" id="421"/>
    <lineage>
        <taxon>Bacteria</taxon>
        <taxon>Pseudomonadati</taxon>
        <taxon>Pseudomonadota</taxon>
        <taxon>Gammaproteobacteria</taxon>
        <taxon>Methylococcales</taxon>
        <taxon>Methylococcaceae</taxon>
        <taxon>Methylomonas</taxon>
    </lineage>
</organism>
<dbReference type="InterPro" id="IPR051012">
    <property type="entry name" value="CellSynth/LPSAsmb/PSIAsmb"/>
</dbReference>
<dbReference type="Pfam" id="PF14559">
    <property type="entry name" value="TPR_19"/>
    <property type="match status" value="1"/>
</dbReference>
<dbReference type="SMART" id="SM00028">
    <property type="entry name" value="TPR"/>
    <property type="match status" value="2"/>
</dbReference>
<dbReference type="EMBL" id="LUUH01000060">
    <property type="protein sequence ID" value="OAI03031.1"/>
    <property type="molecule type" value="Genomic_DNA"/>
</dbReference>
<evidence type="ECO:0000256" key="1">
    <source>
        <dbReference type="ARBA" id="ARBA00022737"/>
    </source>
</evidence>
<dbReference type="RefSeq" id="WP_064037051.1">
    <property type="nucleotide sequence ID" value="NZ_LUUH01000060.1"/>
</dbReference>
<evidence type="ECO:0000313" key="5">
    <source>
        <dbReference type="Proteomes" id="UP000077763"/>
    </source>
</evidence>
<feature type="region of interest" description="Disordered" evidence="3">
    <location>
        <begin position="81"/>
        <end position="110"/>
    </location>
</feature>
<dbReference type="Pfam" id="PF13432">
    <property type="entry name" value="TPR_16"/>
    <property type="match status" value="1"/>
</dbReference>
<evidence type="ECO:0000313" key="4">
    <source>
        <dbReference type="EMBL" id="OAI03031.1"/>
    </source>
</evidence>
<dbReference type="SUPFAM" id="SSF48452">
    <property type="entry name" value="TPR-like"/>
    <property type="match status" value="1"/>
</dbReference>